<dbReference type="PANTHER" id="PTHR43827:SF3">
    <property type="entry name" value="NADP-DEPENDENT OXIDOREDUCTASE DOMAIN-CONTAINING PROTEIN"/>
    <property type="match status" value="1"/>
</dbReference>
<dbReference type="PROSITE" id="PS00062">
    <property type="entry name" value="ALDOKETO_REDUCTASE_2"/>
    <property type="match status" value="1"/>
</dbReference>
<dbReference type="InterPro" id="IPR018170">
    <property type="entry name" value="Aldo/ket_reductase_CS"/>
</dbReference>
<protein>
    <submittedName>
        <fullName evidence="5">Aldo/keto reductase</fullName>
    </submittedName>
</protein>
<keyword evidence="3" id="KW-0560">Oxidoreductase</keyword>
<dbReference type="Pfam" id="PF00248">
    <property type="entry name" value="Aldo_ket_red"/>
    <property type="match status" value="1"/>
</dbReference>
<gene>
    <name evidence="5" type="ORF">HZS54_00670</name>
</gene>
<dbReference type="InterPro" id="IPR020471">
    <property type="entry name" value="AKR"/>
</dbReference>
<sequence length="270" mass="29633">MEYVTAAGVDVPALGFGTARMDGHEERRRAVSAALDAGYRHVDTAQIYGSEPAVGEAVHASDVDREELFVTTKLSGDNRAYDDAVASTRASLDRLDTDYVDLLLIHSPNDDVPHAETLRAMNDLRDDGLVRHVGVSNFSVDQVREAMDASEAPILTNQVEYHVRKRRDDLLRFCVEEGVMLTAYSPLDVGGLADDGDLAEIGDRYGKTASQVALRWLVQQPMVSAIPMSSNPEHVRSNIDIFDFELTADEMERLFDRGGPIDGIRSALGL</sequence>
<accession>A0A7D5P889</accession>
<comment type="similarity">
    <text evidence="1">Belongs to the aldo/keto reductase family.</text>
</comment>
<evidence type="ECO:0000259" key="4">
    <source>
        <dbReference type="Pfam" id="PF00248"/>
    </source>
</evidence>
<dbReference type="PIRSF" id="PIRSF000097">
    <property type="entry name" value="AKR"/>
    <property type="match status" value="1"/>
</dbReference>
<evidence type="ECO:0000313" key="6">
    <source>
        <dbReference type="Proteomes" id="UP000509346"/>
    </source>
</evidence>
<evidence type="ECO:0000256" key="1">
    <source>
        <dbReference type="ARBA" id="ARBA00007905"/>
    </source>
</evidence>
<dbReference type="RefSeq" id="WP_179920057.1">
    <property type="nucleotide sequence ID" value="NZ_CP058909.1"/>
</dbReference>
<dbReference type="KEGG" id="hpel:HZS54_00670"/>
<dbReference type="InterPro" id="IPR036812">
    <property type="entry name" value="NAD(P)_OxRdtase_dom_sf"/>
</dbReference>
<keyword evidence="2" id="KW-0521">NADP</keyword>
<dbReference type="InterPro" id="IPR023210">
    <property type="entry name" value="NADP_OxRdtase_dom"/>
</dbReference>
<evidence type="ECO:0000313" key="5">
    <source>
        <dbReference type="EMBL" id="QLH80225.1"/>
    </source>
</evidence>
<dbReference type="Proteomes" id="UP000509346">
    <property type="component" value="Chromosome"/>
</dbReference>
<dbReference type="AlphaFoldDB" id="A0A7D5P889"/>
<dbReference type="Gene3D" id="3.20.20.100">
    <property type="entry name" value="NADP-dependent oxidoreductase domain"/>
    <property type="match status" value="1"/>
</dbReference>
<reference evidence="5 6" key="1">
    <citation type="submission" date="2020-07" db="EMBL/GenBank/DDBJ databases">
        <title>Halosimplex litoreum sp. nov. and Halosimplex rubrum sp. nov., isolated from different salt environments.</title>
        <authorList>
            <person name="Cui H."/>
        </authorList>
    </citation>
    <scope>NUCLEOTIDE SEQUENCE [LARGE SCALE GENOMIC DNA]</scope>
    <source>
        <strain evidence="5 6">R2</strain>
    </source>
</reference>
<feature type="domain" description="NADP-dependent oxidoreductase" evidence="4">
    <location>
        <begin position="14"/>
        <end position="254"/>
    </location>
</feature>
<keyword evidence="6" id="KW-1185">Reference proteome</keyword>
<dbReference type="PRINTS" id="PR00069">
    <property type="entry name" value="ALDKETRDTASE"/>
</dbReference>
<dbReference type="SUPFAM" id="SSF51430">
    <property type="entry name" value="NAD(P)-linked oxidoreductase"/>
    <property type="match status" value="1"/>
</dbReference>
<evidence type="ECO:0000256" key="2">
    <source>
        <dbReference type="ARBA" id="ARBA00022857"/>
    </source>
</evidence>
<evidence type="ECO:0000256" key="3">
    <source>
        <dbReference type="ARBA" id="ARBA00023002"/>
    </source>
</evidence>
<dbReference type="PROSITE" id="PS00798">
    <property type="entry name" value="ALDOKETO_REDUCTASE_1"/>
    <property type="match status" value="1"/>
</dbReference>
<dbReference type="GeneID" id="56081057"/>
<proteinExistence type="inferred from homology"/>
<organism evidence="5 6">
    <name type="scientific">Halosimplex pelagicum</name>
    <dbReference type="NCBI Taxonomy" id="869886"/>
    <lineage>
        <taxon>Archaea</taxon>
        <taxon>Methanobacteriati</taxon>
        <taxon>Methanobacteriota</taxon>
        <taxon>Stenosarchaea group</taxon>
        <taxon>Halobacteria</taxon>
        <taxon>Halobacteriales</taxon>
        <taxon>Haloarculaceae</taxon>
        <taxon>Halosimplex</taxon>
    </lineage>
</organism>
<dbReference type="OrthoDB" id="275427at2157"/>
<name>A0A7D5P889_9EURY</name>
<dbReference type="EMBL" id="CP058909">
    <property type="protein sequence ID" value="QLH80225.1"/>
    <property type="molecule type" value="Genomic_DNA"/>
</dbReference>
<dbReference type="GO" id="GO:0016616">
    <property type="term" value="F:oxidoreductase activity, acting on the CH-OH group of donors, NAD or NADP as acceptor"/>
    <property type="evidence" value="ECO:0007669"/>
    <property type="project" value="UniProtKB-ARBA"/>
</dbReference>
<dbReference type="PANTHER" id="PTHR43827">
    <property type="entry name" value="2,5-DIKETO-D-GLUCONIC ACID REDUCTASE"/>
    <property type="match status" value="1"/>
</dbReference>